<dbReference type="KEGG" id="saga:M5M_07900"/>
<protein>
    <submittedName>
        <fullName evidence="2">Uncharacterized protein</fullName>
    </submittedName>
</protein>
<name>K4KI19_SIMAS</name>
<gene>
    <name evidence="2" type="ordered locus">M5M_07900</name>
</gene>
<evidence type="ECO:0000313" key="3">
    <source>
        <dbReference type="Proteomes" id="UP000000466"/>
    </source>
</evidence>
<evidence type="ECO:0000313" key="2">
    <source>
        <dbReference type="EMBL" id="AFU98769.1"/>
    </source>
</evidence>
<dbReference type="Proteomes" id="UP000000466">
    <property type="component" value="Chromosome"/>
</dbReference>
<keyword evidence="1" id="KW-0812">Transmembrane</keyword>
<dbReference type="HOGENOM" id="CLU_2275554_0_0_6"/>
<keyword evidence="3" id="KW-1185">Reference proteome</keyword>
<reference evidence="2 3" key="1">
    <citation type="journal article" date="2013" name="Genome Announc.">
        <title>Complete genome sequence of Simiduia agarivorans SA1(T), a marine bacterium able to degrade a variety of polysaccharides.</title>
        <authorList>
            <person name="Lin S.Y."/>
            <person name="Shieh W.Y."/>
            <person name="Chen J.S."/>
            <person name="Tang S.L."/>
        </authorList>
    </citation>
    <scope>NUCLEOTIDE SEQUENCE [LARGE SCALE GENOMIC DNA]</scope>
    <source>
        <strain evidence="3">DSM 21679 / JCM 13881 / BCRC 17597 / SA1</strain>
    </source>
</reference>
<dbReference type="RefSeq" id="WP_015046934.1">
    <property type="nucleotide sequence ID" value="NC_018868.3"/>
</dbReference>
<organism evidence="2 3">
    <name type="scientific">Simiduia agarivorans (strain DSM 21679 / JCM 13881 / BCRC 17597 / SA1)</name>
    <dbReference type="NCBI Taxonomy" id="1117647"/>
    <lineage>
        <taxon>Bacteria</taxon>
        <taxon>Pseudomonadati</taxon>
        <taxon>Pseudomonadota</taxon>
        <taxon>Gammaproteobacteria</taxon>
        <taxon>Cellvibrionales</taxon>
        <taxon>Cellvibrionaceae</taxon>
        <taxon>Simiduia</taxon>
    </lineage>
</organism>
<keyword evidence="1" id="KW-1133">Transmembrane helix</keyword>
<dbReference type="EMBL" id="CP003746">
    <property type="protein sequence ID" value="AFU98769.1"/>
    <property type="molecule type" value="Genomic_DNA"/>
</dbReference>
<feature type="transmembrane region" description="Helical" evidence="1">
    <location>
        <begin position="83"/>
        <end position="101"/>
    </location>
</feature>
<dbReference type="eggNOG" id="ENOG502ZDGF">
    <property type="taxonomic scope" value="Bacteria"/>
</dbReference>
<sequence length="102" mass="11536">MVLVSAGLLMLVFAFLLVRFPLLAEALRQHHSQLWLQLGRPEPWSFHQSLGLFSWVLARGFDQTPGLLILGEQALVRARWARSLFVVGFGCLVLGYFWALLA</sequence>
<proteinExistence type="predicted"/>
<accession>K4KI19</accession>
<dbReference type="AlphaFoldDB" id="K4KI19"/>
<keyword evidence="1" id="KW-0472">Membrane</keyword>
<evidence type="ECO:0000256" key="1">
    <source>
        <dbReference type="SAM" id="Phobius"/>
    </source>
</evidence>